<evidence type="ECO:0000256" key="1">
    <source>
        <dbReference type="ARBA" id="ARBA00004123"/>
    </source>
</evidence>
<evidence type="ECO:0000313" key="7">
    <source>
        <dbReference type="EMBL" id="KAL1537420.1"/>
    </source>
</evidence>
<dbReference type="EMBL" id="JBEAFC010000011">
    <property type="protein sequence ID" value="KAL1537420.1"/>
    <property type="molecule type" value="Genomic_DNA"/>
</dbReference>
<keyword evidence="3" id="KW-0804">Transcription</keyword>
<dbReference type="InterPro" id="IPR011598">
    <property type="entry name" value="bHLH_dom"/>
</dbReference>
<protein>
    <submittedName>
        <fullName evidence="7">Transcription factor DYT1-like</fullName>
    </submittedName>
</protein>
<dbReference type="SMART" id="SM00353">
    <property type="entry name" value="HLH"/>
    <property type="match status" value="1"/>
</dbReference>
<evidence type="ECO:0000259" key="6">
    <source>
        <dbReference type="PROSITE" id="PS50888"/>
    </source>
</evidence>
<dbReference type="PROSITE" id="PS50888">
    <property type="entry name" value="BHLH"/>
    <property type="match status" value="1"/>
</dbReference>
<dbReference type="InterPro" id="IPR054502">
    <property type="entry name" value="bHLH-TF_ACT-like_plant"/>
</dbReference>
<evidence type="ECO:0000256" key="2">
    <source>
        <dbReference type="ARBA" id="ARBA00023015"/>
    </source>
</evidence>
<keyword evidence="8" id="KW-1185">Reference proteome</keyword>
<evidence type="ECO:0000256" key="3">
    <source>
        <dbReference type="ARBA" id="ARBA00023163"/>
    </source>
</evidence>
<sequence>MGGGGMDSETHNADNGGDERFKSKNLEAERRRRKKLGDRQLELRALVPNITNMTKSTIITDAITYIEELKLTVEELGNQLLQMEATSVDEEKIKLKEIDDEKEMKKHGIKVEVEAEVNHICGTKLWIRVVFQKKRGALTKLMEAISLLGIDLIDTTITTSRGAVLFTSFGQGIRAGLPEADQMRKYLLEIIRD</sequence>
<dbReference type="InterPro" id="IPR036638">
    <property type="entry name" value="HLH_DNA-bd_sf"/>
</dbReference>
<dbReference type="Proteomes" id="UP001567538">
    <property type="component" value="Unassembled WGS sequence"/>
</dbReference>
<dbReference type="Pfam" id="PF22754">
    <property type="entry name" value="bHLH-TF_ACT-like_plant"/>
    <property type="match status" value="1"/>
</dbReference>
<evidence type="ECO:0000313" key="8">
    <source>
        <dbReference type="Proteomes" id="UP001567538"/>
    </source>
</evidence>
<comment type="caution">
    <text evidence="7">The sequence shown here is derived from an EMBL/GenBank/DDBJ whole genome shotgun (WGS) entry which is preliminary data.</text>
</comment>
<reference evidence="7 8" key="1">
    <citation type="submission" date="2024-06" db="EMBL/GenBank/DDBJ databases">
        <title>A chromosome level genome sequence of Diviner's sage (Salvia divinorum).</title>
        <authorList>
            <person name="Ford S.A."/>
            <person name="Ro D.-K."/>
            <person name="Ness R.W."/>
            <person name="Phillips M.A."/>
        </authorList>
    </citation>
    <scope>NUCLEOTIDE SEQUENCE [LARGE SCALE GENOMIC DNA]</scope>
    <source>
        <strain evidence="7">SAF-2024a</strain>
        <tissue evidence="7">Leaf</tissue>
    </source>
</reference>
<dbReference type="AlphaFoldDB" id="A0ABD1FZZ5"/>
<name>A0ABD1FZZ5_SALDI</name>
<dbReference type="PANTHER" id="PTHR31945">
    <property type="entry name" value="TRANSCRIPTION FACTOR SCREAM2-RELATED"/>
    <property type="match status" value="1"/>
</dbReference>
<feature type="compositionally biased region" description="Basic and acidic residues" evidence="5">
    <location>
        <begin position="8"/>
        <end position="30"/>
    </location>
</feature>
<evidence type="ECO:0000256" key="4">
    <source>
        <dbReference type="ARBA" id="ARBA00023242"/>
    </source>
</evidence>
<proteinExistence type="predicted"/>
<dbReference type="InterPro" id="IPR051358">
    <property type="entry name" value="TF_AMS/ICE1/BHLH6-like"/>
</dbReference>
<dbReference type="GO" id="GO:0005634">
    <property type="term" value="C:nucleus"/>
    <property type="evidence" value="ECO:0007669"/>
    <property type="project" value="UniProtKB-SubCell"/>
</dbReference>
<evidence type="ECO:0000256" key="5">
    <source>
        <dbReference type="SAM" id="MobiDB-lite"/>
    </source>
</evidence>
<keyword evidence="2" id="KW-0805">Transcription regulation</keyword>
<dbReference type="PANTHER" id="PTHR31945:SF20">
    <property type="entry name" value="TRANSCRIPTION FACTOR DYT1"/>
    <property type="match status" value="1"/>
</dbReference>
<gene>
    <name evidence="7" type="ORF">AAHA92_29935</name>
</gene>
<accession>A0ABD1FZZ5</accession>
<comment type="subcellular location">
    <subcellularLocation>
        <location evidence="1">Nucleus</location>
    </subcellularLocation>
</comment>
<dbReference type="Gene3D" id="4.10.280.10">
    <property type="entry name" value="Helix-loop-helix DNA-binding domain"/>
    <property type="match status" value="1"/>
</dbReference>
<dbReference type="Pfam" id="PF00010">
    <property type="entry name" value="HLH"/>
    <property type="match status" value="1"/>
</dbReference>
<feature type="region of interest" description="Disordered" evidence="5">
    <location>
        <begin position="1"/>
        <end position="33"/>
    </location>
</feature>
<dbReference type="GO" id="GO:0080090">
    <property type="term" value="P:regulation of primary metabolic process"/>
    <property type="evidence" value="ECO:0007669"/>
    <property type="project" value="UniProtKB-ARBA"/>
</dbReference>
<organism evidence="7 8">
    <name type="scientific">Salvia divinorum</name>
    <name type="common">Maria pastora</name>
    <name type="synonym">Diviner's sage</name>
    <dbReference type="NCBI Taxonomy" id="28513"/>
    <lineage>
        <taxon>Eukaryota</taxon>
        <taxon>Viridiplantae</taxon>
        <taxon>Streptophyta</taxon>
        <taxon>Embryophyta</taxon>
        <taxon>Tracheophyta</taxon>
        <taxon>Spermatophyta</taxon>
        <taxon>Magnoliopsida</taxon>
        <taxon>eudicotyledons</taxon>
        <taxon>Gunneridae</taxon>
        <taxon>Pentapetalae</taxon>
        <taxon>asterids</taxon>
        <taxon>lamiids</taxon>
        <taxon>Lamiales</taxon>
        <taxon>Lamiaceae</taxon>
        <taxon>Nepetoideae</taxon>
        <taxon>Mentheae</taxon>
        <taxon>Salviinae</taxon>
        <taxon>Salvia</taxon>
        <taxon>Salvia subgen. Calosphace</taxon>
    </lineage>
</organism>
<keyword evidence="4" id="KW-0539">Nucleus</keyword>
<feature type="domain" description="BHLH" evidence="6">
    <location>
        <begin position="20"/>
        <end position="69"/>
    </location>
</feature>
<dbReference type="SUPFAM" id="SSF47459">
    <property type="entry name" value="HLH, helix-loop-helix DNA-binding domain"/>
    <property type="match status" value="1"/>
</dbReference>